<proteinExistence type="predicted"/>
<comment type="caution">
    <text evidence="3">The sequence shown here is derived from an EMBL/GenBank/DDBJ whole genome shotgun (WGS) entry which is preliminary data.</text>
</comment>
<feature type="chain" id="PRO_5045689870" description="Carboxypeptidase regulatory-like domain-containing protein" evidence="2">
    <location>
        <begin position="20"/>
        <end position="973"/>
    </location>
</feature>
<evidence type="ECO:0000256" key="2">
    <source>
        <dbReference type="SAM" id="SignalP"/>
    </source>
</evidence>
<accession>A0ABV3S8S6</accession>
<dbReference type="RefSeq" id="WP_367966834.1">
    <property type="nucleotide sequence ID" value="NZ_JBAKFI010000001.1"/>
</dbReference>
<name>A0ABV3S8S6_9GAMM</name>
<evidence type="ECO:0000256" key="1">
    <source>
        <dbReference type="SAM" id="MobiDB-lite"/>
    </source>
</evidence>
<reference evidence="3 4" key="1">
    <citation type="submission" date="2024-02" db="EMBL/GenBank/DDBJ databases">
        <title>New especies of Spiribacter isolated from saline water.</title>
        <authorList>
            <person name="Leon M.J."/>
            <person name="De La Haba R."/>
            <person name="Sanchez-Porro C."/>
            <person name="Ventosa A."/>
        </authorList>
    </citation>
    <scope>NUCLEOTIDE SEQUENCE [LARGE SCALE GENOMIC DNA]</scope>
    <source>
        <strain evidence="4">ag22IC4-227</strain>
    </source>
</reference>
<dbReference type="EMBL" id="JBAKFJ010000001">
    <property type="protein sequence ID" value="MEX0386360.1"/>
    <property type="molecule type" value="Genomic_DNA"/>
</dbReference>
<keyword evidence="4" id="KW-1185">Reference proteome</keyword>
<dbReference type="Proteomes" id="UP001556653">
    <property type="component" value="Unassembled WGS sequence"/>
</dbReference>
<evidence type="ECO:0000313" key="3">
    <source>
        <dbReference type="EMBL" id="MEX0386360.1"/>
    </source>
</evidence>
<gene>
    <name evidence="3" type="ORF">V6X64_05020</name>
</gene>
<feature type="compositionally biased region" description="Polar residues" evidence="1">
    <location>
        <begin position="202"/>
        <end position="212"/>
    </location>
</feature>
<feature type="compositionally biased region" description="Basic and acidic residues" evidence="1">
    <location>
        <begin position="159"/>
        <end position="168"/>
    </location>
</feature>
<feature type="signal peptide" evidence="2">
    <location>
        <begin position="1"/>
        <end position="19"/>
    </location>
</feature>
<organism evidence="3 4">
    <name type="scientific">Spiribacter onubensis</name>
    <dbReference type="NCBI Taxonomy" id="3122420"/>
    <lineage>
        <taxon>Bacteria</taxon>
        <taxon>Pseudomonadati</taxon>
        <taxon>Pseudomonadota</taxon>
        <taxon>Gammaproteobacteria</taxon>
        <taxon>Chromatiales</taxon>
        <taxon>Ectothiorhodospiraceae</taxon>
        <taxon>Spiribacter</taxon>
    </lineage>
</organism>
<evidence type="ECO:0008006" key="5">
    <source>
        <dbReference type="Google" id="ProtNLM"/>
    </source>
</evidence>
<feature type="region of interest" description="Disordered" evidence="1">
    <location>
        <begin position="159"/>
        <end position="212"/>
    </location>
</feature>
<keyword evidence="2" id="KW-0732">Signal</keyword>
<evidence type="ECO:0000313" key="4">
    <source>
        <dbReference type="Proteomes" id="UP001556653"/>
    </source>
</evidence>
<protein>
    <recommendedName>
        <fullName evidence="5">Carboxypeptidase regulatory-like domain-containing protein</fullName>
    </recommendedName>
</protein>
<sequence length="973" mass="107266">MQRFACLLLMLPAAEAILAQSMSTTLTPIPLVVELNDAQSGDGIEAYSDGENIWLPVRQLASLFEIPIEVNPEAQRVEGWLFEPDRRWRIRIAGGLARGPTDSDWQRFPENAFVTRRLDNRRELHVRPMVLEAVWPIRIGISRADLRVTIRSRRKLPRERRLEREAERAALNQRSGRQRRPDLPRTGTDYHWWQPPGGTLRIGSSRTGDGRTESQASLTAVGEIAGMTAFTTAAARRDANGSTRLGRGRLTLRRFASPAPMTLGAREIAFGDLRTAPTERIAGGQTGVGFSMSSFPLRSGSSLEGYSLAGDAQPGSEVELYRGDSLVGFTEVNEDGRYQFGNITLEPGPNPLRVIIRTPEGRRLVEQRRPVFGRDQINPGETRFALEGVRPGTSLIANGNGEAANRAAVGGLRIATGVDERTTVNLRWIRGMGREATTRRDYVGVDMIRGIGLGILRLGMLSDLAGGQLLDGDFRLPTRQWPVTAGVAVGNGYQSPATGFGDEAITQELSLRTNQRVRLAQQVFRLSFNAQQRESRDGSSQRILRLRQSARLAGLRWRHRINWRAGDTIDGALLFSDWLNPGADRRMRLSGQLRYRRGVGVASLAFSTRVALANQQQISGQLAYDRETDESRWTIAYNGNITEADYSLGANITDSGDFGISASLQFAFATRRGRSPTLFETNPVAEGRLRARAYLDANGNGRRDTDEQALAGVRLQPPLSNKGATDARGELAVNGLSPHRYYPVRVDPASLQNPLHRPDEEGERVWVRPGSTPRVSLAVKPTGGVYGNVRYADENEGAQGVGVRLVNCGGEVVARRRTRLNGFFAFEGLPLERLWLRVDNRGGLRMSEVPGSPLALSPDAPYVSEQGVTVTPRSTLDEYGAVQGTLIAPDCADGLANVALRLQPIDDEKRPYRISTGMDGHFQLDRLPFGRYRLSVVESTLPDGIETVPDQVFELTPDAPLIEDRHLLAEQKD</sequence>